<evidence type="ECO:0000313" key="2">
    <source>
        <dbReference type="EMBL" id="QNV22304.1"/>
    </source>
</evidence>
<name>A0A242TZH6_ACIBA</name>
<evidence type="ECO:0000313" key="3">
    <source>
        <dbReference type="EMBL" id="SST31902.1"/>
    </source>
</evidence>
<gene>
    <name evidence="1" type="ORF">FPK87_18585</name>
    <name evidence="2" type="ORF">FQZ18_02750</name>
    <name evidence="3" type="ORF">SAMEA104305318_03801</name>
</gene>
<evidence type="ECO:0000313" key="5">
    <source>
        <dbReference type="Proteomes" id="UP000516419"/>
    </source>
</evidence>
<evidence type="ECO:0000313" key="4">
    <source>
        <dbReference type="Proteomes" id="UP000252694"/>
    </source>
</evidence>
<dbReference type="EMBL" id="VMBB01000038">
    <property type="protein sequence ID" value="MDR8262457.1"/>
    <property type="molecule type" value="Genomic_DNA"/>
</dbReference>
<protein>
    <submittedName>
        <fullName evidence="3">Uncharacterized protein</fullName>
    </submittedName>
</protein>
<sequence>MKKGICKLCDLEKELKRSHVIGRAVFKKALNGANYALRLDKQHKKVIKDQDQWATYMLCGDCEHDLNTKYEGYSLDILRNKKKSVKHKKRDNHYEIQGVNQKKLILYLISIIWRGIESSHEVFNKLKFFDESPVAKNFLKECIKNDRVVLTECYDVRISKLVSTITSFKNEELDFITDIHCSIDNNERIRFLTIFEGYCFEFFYYTDSSQSVSSLGVLKKNKRILRMPYIDVFSIPEFRKSLLDMLEAQNSN</sequence>
<reference evidence="1" key="2">
    <citation type="submission" date="2019-07" db="EMBL/GenBank/DDBJ databases">
        <title>Biological characteristics of mucoid Acinetobacter baumannii from a general hospital in China.</title>
        <authorList>
            <person name="Hua X."/>
            <person name="Yu Y."/>
        </authorList>
    </citation>
    <scope>NUCLEOTIDE SEQUENCE [LARGE SCALE GENOMIC DNA]</scope>
    <source>
        <strain evidence="1">N41</strain>
    </source>
</reference>
<reference evidence="3 4" key="1">
    <citation type="submission" date="2018-07" db="EMBL/GenBank/DDBJ databases">
        <authorList>
            <consortium name="Pathogen Informatics"/>
        </authorList>
    </citation>
    <scope>NUCLEOTIDE SEQUENCE [LARGE SCALE GENOMIC DNA]</scope>
    <source>
        <strain evidence="3 4">4300STDY7045823</strain>
    </source>
</reference>
<dbReference type="Proteomes" id="UP000516419">
    <property type="component" value="Chromosome"/>
</dbReference>
<dbReference type="RefSeq" id="WP_000715269.1">
    <property type="nucleotide sequence ID" value="NZ_CAJHEU010000002.1"/>
</dbReference>
<organism evidence="3 4">
    <name type="scientific">Acinetobacter baumannii</name>
    <dbReference type="NCBI Taxonomy" id="470"/>
    <lineage>
        <taxon>Bacteria</taxon>
        <taxon>Pseudomonadati</taxon>
        <taxon>Pseudomonadota</taxon>
        <taxon>Gammaproteobacteria</taxon>
        <taxon>Moraxellales</taxon>
        <taxon>Moraxellaceae</taxon>
        <taxon>Acinetobacter</taxon>
        <taxon>Acinetobacter calcoaceticus/baumannii complex</taxon>
    </lineage>
</organism>
<dbReference type="Proteomes" id="UP000252694">
    <property type="component" value="Unassembled WGS sequence"/>
</dbReference>
<accession>A0A242TZH6</accession>
<evidence type="ECO:0000313" key="1">
    <source>
        <dbReference type="EMBL" id="MDR8262457.1"/>
    </source>
</evidence>
<dbReference type="EMBL" id="UFMQ01000032">
    <property type="protein sequence ID" value="SST31902.1"/>
    <property type="molecule type" value="Genomic_DNA"/>
</dbReference>
<reference evidence="2 5" key="3">
    <citation type="submission" date="2020-09" db="EMBL/GenBank/DDBJ databases">
        <title>Carbapenem-Resistant Acinetobacter baumannii devoid of typical resistance factors.</title>
        <authorList>
            <person name="Hoffmann M."/>
            <person name="Luo Y."/>
            <person name="Strain E."/>
            <person name="Rand H."/>
            <person name="Javkar K.G."/>
        </authorList>
    </citation>
    <scope>NUCLEOTIDE SEQUENCE [LARGE SCALE GENOMIC DNA]</scope>
    <source>
        <strain evidence="2 5">CFSAN093705</strain>
    </source>
</reference>
<dbReference type="AlphaFoldDB" id="A0A242TZH6"/>
<dbReference type="EMBL" id="CP061525">
    <property type="protein sequence ID" value="QNV22304.1"/>
    <property type="molecule type" value="Genomic_DNA"/>
</dbReference>
<proteinExistence type="predicted"/>